<keyword evidence="3" id="KW-1003">Cell membrane</keyword>
<dbReference type="Pfam" id="PF00002">
    <property type="entry name" value="7tm_2"/>
    <property type="match status" value="1"/>
</dbReference>
<dbReference type="KEGG" id="btab:109039742"/>
<dbReference type="InterPro" id="IPR036445">
    <property type="entry name" value="GPCR_2_extracell_dom_sf"/>
</dbReference>
<dbReference type="InterPro" id="IPR001879">
    <property type="entry name" value="GPCR_2_extracellular_dom"/>
</dbReference>
<evidence type="ECO:0000256" key="2">
    <source>
        <dbReference type="ARBA" id="ARBA00005314"/>
    </source>
</evidence>
<evidence type="ECO:0000256" key="1">
    <source>
        <dbReference type="ARBA" id="ARBA00004651"/>
    </source>
</evidence>
<evidence type="ECO:0000259" key="11">
    <source>
        <dbReference type="PROSITE" id="PS50227"/>
    </source>
</evidence>
<feature type="transmembrane region" description="Helical" evidence="10">
    <location>
        <begin position="333"/>
        <end position="353"/>
    </location>
</feature>
<dbReference type="PRINTS" id="PR00249">
    <property type="entry name" value="GPCRSECRETIN"/>
</dbReference>
<evidence type="ECO:0000259" key="12">
    <source>
        <dbReference type="PROSITE" id="PS50261"/>
    </source>
</evidence>
<evidence type="ECO:0000256" key="4">
    <source>
        <dbReference type="ARBA" id="ARBA00022692"/>
    </source>
</evidence>
<dbReference type="SUPFAM" id="SSF111418">
    <property type="entry name" value="Hormone receptor domain"/>
    <property type="match status" value="1"/>
</dbReference>
<feature type="transmembrane region" description="Helical" evidence="10">
    <location>
        <begin position="147"/>
        <end position="163"/>
    </location>
</feature>
<feature type="domain" description="G-protein coupled receptors family 2 profile 2" evidence="12">
    <location>
        <begin position="110"/>
        <end position="388"/>
    </location>
</feature>
<dbReference type="OrthoDB" id="16753at2759"/>
<evidence type="ECO:0000256" key="9">
    <source>
        <dbReference type="ARBA" id="ARBA00023224"/>
    </source>
</evidence>
<keyword evidence="5 10" id="KW-1133">Transmembrane helix</keyword>
<feature type="transmembrane region" description="Helical" evidence="10">
    <location>
        <begin position="262"/>
        <end position="287"/>
    </location>
</feature>
<evidence type="ECO:0000256" key="8">
    <source>
        <dbReference type="ARBA" id="ARBA00023170"/>
    </source>
</evidence>
<dbReference type="PROSITE" id="PS50227">
    <property type="entry name" value="G_PROTEIN_RECEP_F2_3"/>
    <property type="match status" value="1"/>
</dbReference>
<keyword evidence="4 10" id="KW-0812">Transmembrane</keyword>
<dbReference type="GO" id="GO:0007188">
    <property type="term" value="P:adenylate cyclase-modulating G protein-coupled receptor signaling pathway"/>
    <property type="evidence" value="ECO:0007669"/>
    <property type="project" value="TreeGrafter"/>
</dbReference>
<proteinExistence type="evidence at transcript level"/>
<dbReference type="InterPro" id="IPR050332">
    <property type="entry name" value="GPCR_2"/>
</dbReference>
<comment type="similarity">
    <text evidence="2">Belongs to the G-protein coupled receptor 2 family.</text>
</comment>
<dbReference type="InterPro" id="IPR000832">
    <property type="entry name" value="GPCR_2_secretin-like"/>
</dbReference>
<dbReference type="GO" id="GO:0007166">
    <property type="term" value="P:cell surface receptor signaling pathway"/>
    <property type="evidence" value="ECO:0007669"/>
    <property type="project" value="InterPro"/>
</dbReference>
<dbReference type="Gene3D" id="1.20.1070.10">
    <property type="entry name" value="Rhodopsin 7-helix transmembrane proteins"/>
    <property type="match status" value="1"/>
</dbReference>
<dbReference type="Gene3D" id="4.10.1240.10">
    <property type="entry name" value="GPCR, family 2, extracellular hormone receptor domain"/>
    <property type="match status" value="1"/>
</dbReference>
<accession>A0A8F7GPU6</accession>
<feature type="domain" description="G-protein coupled receptors family 2 profile 1" evidence="11">
    <location>
        <begin position="20"/>
        <end position="102"/>
    </location>
</feature>
<dbReference type="GO" id="GO:0005886">
    <property type="term" value="C:plasma membrane"/>
    <property type="evidence" value="ECO:0007669"/>
    <property type="project" value="UniProtKB-SubCell"/>
</dbReference>
<sequence>MVSFYDGHSSEALIKEREEACEKVPHNVTESQVPLCPKEFDGWTCISATPAGHVAQFPCPYFIYGFDPKRLAQRICLDDGSWFRHPDSNKTWSNYTTCIDLDDYKLRNQVNLIYKSGYCVSIVALTVSIVIFFYFKSLTCTRIQIHKNLFISLAVNNILWLLWYEAVVDNLPVLMANGLGCQILHIMVQYFLVATYFWMFCEGVYLYTLLVVTFMTESLVMPILYIIGWGIPAVLVTLYAFFRSSLREETIHCWINESLYSWTLSGPVCASMIANLIFLINIVRLLLTKLPAAQIQSPQCSVKERNASFRFRMSRRNTVSGAPGVPSGRFKKAVRATFILIPLLGLQYIVMPFRPEQGNAWEPTYQIISALVTSCQGLCVALLFCFCNGEVTTAIAKKWRQCHISKKKPWQSCSAVTTVSLSRSSVVHEMSGAQALETFNQMNHSKSGTRGRKDKRVQKDVLPLQNLQNIQL</sequence>
<dbReference type="EMBL" id="MZ604832">
    <property type="protein sequence ID" value="QXU69571.1"/>
    <property type="molecule type" value="mRNA"/>
</dbReference>
<dbReference type="Pfam" id="PF02793">
    <property type="entry name" value="HRM"/>
    <property type="match status" value="1"/>
</dbReference>
<protein>
    <submittedName>
        <fullName evidence="13">Calcitonin-like receptor</fullName>
    </submittedName>
</protein>
<feature type="transmembrane region" description="Helical" evidence="10">
    <location>
        <begin position="219"/>
        <end position="242"/>
    </location>
</feature>
<evidence type="ECO:0000256" key="3">
    <source>
        <dbReference type="ARBA" id="ARBA00022475"/>
    </source>
</evidence>
<evidence type="ECO:0000256" key="5">
    <source>
        <dbReference type="ARBA" id="ARBA00022989"/>
    </source>
</evidence>
<evidence type="ECO:0000256" key="7">
    <source>
        <dbReference type="ARBA" id="ARBA00023136"/>
    </source>
</evidence>
<feature type="transmembrane region" description="Helical" evidence="10">
    <location>
        <begin position="183"/>
        <end position="207"/>
    </location>
</feature>
<evidence type="ECO:0000256" key="6">
    <source>
        <dbReference type="ARBA" id="ARBA00023040"/>
    </source>
</evidence>
<dbReference type="PROSITE" id="PS50261">
    <property type="entry name" value="G_PROTEIN_RECEP_F2_4"/>
    <property type="match status" value="1"/>
</dbReference>
<keyword evidence="6" id="KW-0297">G-protein coupled receptor</keyword>
<organism evidence="13">
    <name type="scientific">Bemisia tabaci</name>
    <name type="common">Sweetpotato whitefly</name>
    <name type="synonym">Aleurodes tabaci</name>
    <dbReference type="NCBI Taxonomy" id="7038"/>
    <lineage>
        <taxon>Eukaryota</taxon>
        <taxon>Metazoa</taxon>
        <taxon>Ecdysozoa</taxon>
        <taxon>Arthropoda</taxon>
        <taxon>Hexapoda</taxon>
        <taxon>Insecta</taxon>
        <taxon>Pterygota</taxon>
        <taxon>Neoptera</taxon>
        <taxon>Paraneoptera</taxon>
        <taxon>Hemiptera</taxon>
        <taxon>Sternorrhyncha</taxon>
        <taxon>Aleyrodoidea</taxon>
        <taxon>Aleyrodidae</taxon>
        <taxon>Aleyrodinae</taxon>
        <taxon>Bemisia</taxon>
    </lineage>
</organism>
<dbReference type="SMART" id="SM00008">
    <property type="entry name" value="HormR"/>
    <property type="match status" value="1"/>
</dbReference>
<dbReference type="AlphaFoldDB" id="A0A8F7GPU6"/>
<dbReference type="GO" id="GO:0008528">
    <property type="term" value="F:G protein-coupled peptide receptor activity"/>
    <property type="evidence" value="ECO:0007669"/>
    <property type="project" value="TreeGrafter"/>
</dbReference>
<keyword evidence="7 10" id="KW-0472">Membrane</keyword>
<reference evidence="13" key="1">
    <citation type="submission" date="2021-07" db="EMBL/GenBank/DDBJ databases">
        <title>Bemisia tabaci Aquaporin 1.</title>
        <authorList>
            <person name="Singh S."/>
        </authorList>
    </citation>
    <scope>NUCLEOTIDE SEQUENCE</scope>
    <source>
        <tissue evidence="13">Whole organism</tissue>
    </source>
</reference>
<comment type="subcellular location">
    <subcellularLocation>
        <location evidence="1">Cell membrane</location>
        <topology evidence="1">Multi-pass membrane protein</topology>
    </subcellularLocation>
</comment>
<evidence type="ECO:0000256" key="10">
    <source>
        <dbReference type="SAM" id="Phobius"/>
    </source>
</evidence>
<feature type="transmembrane region" description="Helical" evidence="10">
    <location>
        <begin position="365"/>
        <end position="387"/>
    </location>
</feature>
<dbReference type="InterPro" id="IPR017981">
    <property type="entry name" value="GPCR_2-like_7TM"/>
</dbReference>
<feature type="transmembrane region" description="Helical" evidence="10">
    <location>
        <begin position="112"/>
        <end position="135"/>
    </location>
</feature>
<keyword evidence="9" id="KW-0807">Transducer</keyword>
<dbReference type="PANTHER" id="PTHR45620:SF32">
    <property type="entry name" value="DIURETIC HORMONE 31 RECEPTOR, ISOFORM C"/>
    <property type="match status" value="1"/>
</dbReference>
<dbReference type="CDD" id="cd15260">
    <property type="entry name" value="7tmB1_NPR_B4_insect-like"/>
    <property type="match status" value="1"/>
</dbReference>
<dbReference type="PANTHER" id="PTHR45620">
    <property type="entry name" value="PDF RECEPTOR-LIKE PROTEIN-RELATED"/>
    <property type="match status" value="1"/>
</dbReference>
<keyword evidence="8 13" id="KW-0675">Receptor</keyword>
<evidence type="ECO:0000313" key="13">
    <source>
        <dbReference type="EMBL" id="QXU69571.1"/>
    </source>
</evidence>
<name>A0A8F7GPU6_BEMTA</name>